<feature type="compositionally biased region" description="Polar residues" evidence="2">
    <location>
        <begin position="165"/>
        <end position="174"/>
    </location>
</feature>
<dbReference type="GO" id="GO:0031929">
    <property type="term" value="P:TOR signaling"/>
    <property type="evidence" value="ECO:0007669"/>
    <property type="project" value="InterPro"/>
</dbReference>
<name>A0A5M3ZE41_ASPTE</name>
<feature type="compositionally biased region" description="Low complexity" evidence="2">
    <location>
        <begin position="132"/>
        <end position="158"/>
    </location>
</feature>
<dbReference type="Pfam" id="PF00400">
    <property type="entry name" value="WD40"/>
    <property type="match status" value="1"/>
</dbReference>
<feature type="compositionally biased region" description="Polar residues" evidence="2">
    <location>
        <begin position="1"/>
        <end position="11"/>
    </location>
</feature>
<evidence type="ECO:0000313" key="3">
    <source>
        <dbReference type="EMBL" id="GFF20258.1"/>
    </source>
</evidence>
<dbReference type="GO" id="GO:0032956">
    <property type="term" value="P:regulation of actin cytoskeleton organization"/>
    <property type="evidence" value="ECO:0007669"/>
    <property type="project" value="TreeGrafter"/>
</dbReference>
<dbReference type="Gene3D" id="2.130.10.10">
    <property type="entry name" value="YVTN repeat-like/Quinoprotein amine dehydrogenase"/>
    <property type="match status" value="1"/>
</dbReference>
<evidence type="ECO:0000256" key="2">
    <source>
        <dbReference type="SAM" id="MobiDB-lite"/>
    </source>
</evidence>
<protein>
    <submittedName>
        <fullName evidence="3">WD repeat protein</fullName>
    </submittedName>
</protein>
<comment type="similarity">
    <text evidence="1">Belongs to the WD repeat LST8 family.</text>
</comment>
<dbReference type="SMART" id="SM00320">
    <property type="entry name" value="WD40"/>
    <property type="match status" value="6"/>
</dbReference>
<organism evidence="3 4">
    <name type="scientific">Aspergillus terreus</name>
    <dbReference type="NCBI Taxonomy" id="33178"/>
    <lineage>
        <taxon>Eukaryota</taxon>
        <taxon>Fungi</taxon>
        <taxon>Dikarya</taxon>
        <taxon>Ascomycota</taxon>
        <taxon>Pezizomycotina</taxon>
        <taxon>Eurotiomycetes</taxon>
        <taxon>Eurotiomycetidae</taxon>
        <taxon>Eurotiales</taxon>
        <taxon>Aspergillaceae</taxon>
        <taxon>Aspergillus</taxon>
        <taxon>Aspergillus subgen. Circumdati</taxon>
    </lineage>
</organism>
<dbReference type="InterPro" id="IPR001680">
    <property type="entry name" value="WD40_rpt"/>
</dbReference>
<accession>A0A5M3ZE41</accession>
<comment type="caution">
    <text evidence="3">The sequence shown here is derived from an EMBL/GenBank/DDBJ whole genome shotgun (WGS) entry which is preliminary data.</text>
</comment>
<dbReference type="PANTHER" id="PTHR19842:SF2">
    <property type="entry name" value="WD REPEAT PROTEIN (AFU_ORTHOLOGUE AFUA_5G04300)"/>
    <property type="match status" value="1"/>
</dbReference>
<dbReference type="OrthoDB" id="10248252at2759"/>
<keyword evidence="4" id="KW-1185">Reference proteome</keyword>
<dbReference type="InterPro" id="IPR015943">
    <property type="entry name" value="WD40/YVTN_repeat-like_dom_sf"/>
</dbReference>
<sequence>MTQRFPGSGNQRIIPGRASSAYTPLGPDDPEIIEEAKVLLAQFIKHSTQGTRASSETVTNRTNGISHDHAGGRTAASPSAPGEGQAVVDRRQPTCAKPEDQEPTGASTENPEPPQFRETPRPPLRRHTRGCEPGSSAEPPASEALPAARKRASSSMSTRARRTPNLPSKENSPGSDMVQPTGIRRSRRSRTGPANYYQIPALTDFEKEDDHDYQDEDEEEEGPRSYQPARLASHLRRRDTSTPICILDRPVRSSPAVGSTGVRHTRNSMVYSSRTAQIIKSPFVAGETEKCLTRWPYLPGRKTVESLKRLSRDRLQTLPILHIDFDHQEITALLALLSFYGVQPPSQPDTALADCAIQALSSPRIPFNLPKKLSRLCRLSRAAVEEGVADTKAWLTENLTSGSNKRSQKVRRLLCKALKIDAEGKEFTMPDGQPRPDIADKIYKLSGCLQHAFHLSKRERADIESFVADAREENVPTVPYVFRVQPVSESSSTRKTTPRHGLSELMQQREMGGRAHREIQSNTGKNLGVTRTWKGASNDVIVAAWSPDGTRFAAGATAQCDEHNMEYNRGNNLVWGDLTTNVLTELPDHCIPRPPGRSSVSRTVNDARLFMSVSSMEWHDDALFTASYDNTVKLWDFPNNTARCFKTLRHDSRVEVMARSKFADNLLATGTNSIGLWHIRESRYDPLGLSGLRSQKELIPTSLAWGTIPATQNILLAGMSEKEEGVSRNGFLAAWHVGQGSVTPMHLLPNSQNIFDIKWHPTLPLFVTASAASLGGPRTHRDTRSVVRLYQPFPEEMRMRRTIEFECPALDINDVAICPSSSNYVTASCTDGVTYVWDSRRPDQILHRLRHGAPLNQIDELIDREQADVGVRMAIWGTGTDQFYTGASDGVLKLWDITRSPEDVLVQDVANLQEEIMSGAFSADKSNLLIGDAAGGIHVLSSGPFSQDEKRSFQFIRAQVSEDQPSAETGVAISRQYTSTGRLVRHPLYGYGKGPNYDGPFASWARPAGTPSHELATTPLNEDSQIRQFEGPPLAYRTGLSAAERAEFGRRLQLCRIRNQLRNVHKRKREPEGIHSNFVDLCSDEDMDAEETKQPIAKAQYAPTHQEIEVIDLTGDTDSETVEAADVVKRVAVSKTKTETGRLHFDELASLLEALEEDFWWPDNEDIDANLDDAD</sequence>
<dbReference type="PANTHER" id="PTHR19842">
    <property type="entry name" value="G BETA-LIKE PROTEIN GBL"/>
    <property type="match status" value="1"/>
</dbReference>
<dbReference type="Proteomes" id="UP000452235">
    <property type="component" value="Unassembled WGS sequence"/>
</dbReference>
<dbReference type="GO" id="GO:0031932">
    <property type="term" value="C:TORC2 complex"/>
    <property type="evidence" value="ECO:0007669"/>
    <property type="project" value="InterPro"/>
</dbReference>
<dbReference type="PROSITE" id="PS50082">
    <property type="entry name" value="WD_REPEATS_2"/>
    <property type="match status" value="1"/>
</dbReference>
<gene>
    <name evidence="3" type="ORF">ATEIFO6365_0012001400</name>
</gene>
<dbReference type="InterPro" id="IPR036322">
    <property type="entry name" value="WD40_repeat_dom_sf"/>
</dbReference>
<feature type="region of interest" description="Disordered" evidence="2">
    <location>
        <begin position="1"/>
        <end position="29"/>
    </location>
</feature>
<dbReference type="GO" id="GO:0031931">
    <property type="term" value="C:TORC1 complex"/>
    <property type="evidence" value="ECO:0007669"/>
    <property type="project" value="InterPro"/>
</dbReference>
<dbReference type="SUPFAM" id="SSF50978">
    <property type="entry name" value="WD40 repeat-like"/>
    <property type="match status" value="1"/>
</dbReference>
<feature type="compositionally biased region" description="Basic and acidic residues" evidence="2">
    <location>
        <begin position="88"/>
        <end position="100"/>
    </location>
</feature>
<dbReference type="InterPro" id="IPR037588">
    <property type="entry name" value="MLST8"/>
</dbReference>
<dbReference type="VEuPathDB" id="FungiDB:ATEG_07983"/>
<evidence type="ECO:0000256" key="1">
    <source>
        <dbReference type="ARBA" id="ARBA00009890"/>
    </source>
</evidence>
<dbReference type="EMBL" id="BLJY01000012">
    <property type="protein sequence ID" value="GFF20258.1"/>
    <property type="molecule type" value="Genomic_DNA"/>
</dbReference>
<feature type="compositionally biased region" description="Acidic residues" evidence="2">
    <location>
        <begin position="211"/>
        <end position="221"/>
    </location>
</feature>
<dbReference type="AlphaFoldDB" id="A0A5M3ZE41"/>
<dbReference type="FunFam" id="2.130.10.10:FF:000969">
    <property type="entry name" value="WD repeat protein"/>
    <property type="match status" value="1"/>
</dbReference>
<feature type="compositionally biased region" description="Polar residues" evidence="2">
    <location>
        <begin position="46"/>
        <end position="65"/>
    </location>
</feature>
<evidence type="ECO:0000313" key="4">
    <source>
        <dbReference type="Proteomes" id="UP000452235"/>
    </source>
</evidence>
<feature type="region of interest" description="Disordered" evidence="2">
    <location>
        <begin position="46"/>
        <end position="235"/>
    </location>
</feature>
<proteinExistence type="inferred from homology"/>
<reference evidence="3 4" key="1">
    <citation type="submission" date="2020-01" db="EMBL/GenBank/DDBJ databases">
        <title>Aspergillus terreus IFO 6365 whole genome shotgun sequence.</title>
        <authorList>
            <person name="Kanamasa S."/>
            <person name="Takahashi H."/>
        </authorList>
    </citation>
    <scope>NUCLEOTIDE SEQUENCE [LARGE SCALE GENOMIC DNA]</scope>
    <source>
        <strain evidence="3 4">IFO 6365</strain>
    </source>
</reference>